<dbReference type="Gene3D" id="1.10.10.10">
    <property type="entry name" value="Winged helix-like DNA-binding domain superfamily/Winged helix DNA-binding domain"/>
    <property type="match status" value="1"/>
</dbReference>
<dbReference type="SUPFAM" id="SSF46894">
    <property type="entry name" value="C-terminal effector domain of the bipartite response regulators"/>
    <property type="match status" value="1"/>
</dbReference>
<evidence type="ECO:0000313" key="2">
    <source>
        <dbReference type="Proteomes" id="UP001469089"/>
    </source>
</evidence>
<comment type="caution">
    <text evidence="1">The sequence shown here is derived from an EMBL/GenBank/DDBJ whole genome shotgun (WGS) entry which is preliminary data.</text>
</comment>
<reference evidence="1 2" key="1">
    <citation type="journal article" date="2024" name="Chem. Sci.">
        <title>Discovery of a lagriamide polyketide by integrated genome mining, isotopic labeling, and untargeted metabolomics.</title>
        <authorList>
            <person name="Fergusson C.H."/>
            <person name="Saulog J."/>
            <person name="Paulo B.S."/>
            <person name="Wilson D.M."/>
            <person name="Liu D.Y."/>
            <person name="Morehouse N.J."/>
            <person name="Waterworth S."/>
            <person name="Barkei J."/>
            <person name="Gray C.A."/>
            <person name="Kwan J.C."/>
            <person name="Eustaquio A.S."/>
            <person name="Linington R.G."/>
        </authorList>
    </citation>
    <scope>NUCLEOTIDE SEQUENCE [LARGE SCALE GENOMIC DNA]</scope>
    <source>
        <strain evidence="1 2">RL17-338-BIF-B</strain>
    </source>
</reference>
<sequence>MNGFFAKMGQVITDSGTDNFVAGVHRLINDYVPVDVTEATNWIIDKTNKNVATIQRLGTWGAAANQFSFDHESRQSCEDRPESSILSRIVNSEDSQLIHLKPRTVSHDTRENSSGIVYQCILLSHQDNRRHVISLSRAAQPRDFSLQELSVLKQLSDAILPAVGYHARRRIREPKRDGLIAAATGAAENHAMQLQRNFDERLNEMGVVLSSREYQVCLAHLLGNTLPAIARQLSVQESTAATYFKRAGIKLNLSGRHGFAKWMLGTAS</sequence>
<protein>
    <recommendedName>
        <fullName evidence="3">HTH luxR-type domain-containing protein</fullName>
    </recommendedName>
</protein>
<gene>
    <name evidence="1" type="ORF">N0A02_21360</name>
</gene>
<keyword evidence="2" id="KW-1185">Reference proteome</keyword>
<organism evidence="1 2">
    <name type="scientific">Paraburkholderia acidicola</name>
    <dbReference type="NCBI Taxonomy" id="1912599"/>
    <lineage>
        <taxon>Bacteria</taxon>
        <taxon>Pseudomonadati</taxon>
        <taxon>Pseudomonadota</taxon>
        <taxon>Betaproteobacteria</taxon>
        <taxon>Burkholderiales</taxon>
        <taxon>Burkholderiaceae</taxon>
        <taxon>Paraburkholderia</taxon>
    </lineage>
</organism>
<dbReference type="InterPro" id="IPR036388">
    <property type="entry name" value="WH-like_DNA-bd_sf"/>
</dbReference>
<accession>A0ABV1LRS0</accession>
<dbReference type="Proteomes" id="UP001469089">
    <property type="component" value="Unassembled WGS sequence"/>
</dbReference>
<proteinExistence type="predicted"/>
<dbReference type="RefSeq" id="WP_133116942.1">
    <property type="nucleotide sequence ID" value="NZ_JAOALG010000002.1"/>
</dbReference>
<name>A0ABV1LRS0_9BURK</name>
<dbReference type="InterPro" id="IPR016032">
    <property type="entry name" value="Sig_transdc_resp-reg_C-effctor"/>
</dbReference>
<evidence type="ECO:0008006" key="3">
    <source>
        <dbReference type="Google" id="ProtNLM"/>
    </source>
</evidence>
<evidence type="ECO:0000313" key="1">
    <source>
        <dbReference type="EMBL" id="MEQ5841990.1"/>
    </source>
</evidence>
<dbReference type="EMBL" id="JAOALG010000002">
    <property type="protein sequence ID" value="MEQ5841990.1"/>
    <property type="molecule type" value="Genomic_DNA"/>
</dbReference>